<comment type="similarity">
    <text evidence="3 9">Belongs to the peptidase S26 family.</text>
</comment>
<dbReference type="PROSITE" id="PS00760">
    <property type="entry name" value="SPASE_I_2"/>
    <property type="match status" value="1"/>
</dbReference>
<evidence type="ECO:0000256" key="5">
    <source>
        <dbReference type="ARBA" id="ARBA00022670"/>
    </source>
</evidence>
<dbReference type="NCBIfam" id="TIGR02227">
    <property type="entry name" value="sigpep_I_bact"/>
    <property type="match status" value="1"/>
</dbReference>
<dbReference type="EMBL" id="NMTQ01000013">
    <property type="protein sequence ID" value="PDX59512.1"/>
    <property type="molecule type" value="Genomic_DNA"/>
</dbReference>
<dbReference type="InterPro" id="IPR019756">
    <property type="entry name" value="Pept_S26A_signal_pept_1_Ser-AS"/>
</dbReference>
<dbReference type="Pfam" id="PF10502">
    <property type="entry name" value="Peptidase_S26"/>
    <property type="match status" value="1"/>
</dbReference>
<keyword evidence="8" id="KW-0472">Membrane</keyword>
<evidence type="ECO:0000313" key="12">
    <source>
        <dbReference type="Proteomes" id="UP000220752"/>
    </source>
</evidence>
<dbReference type="InterPro" id="IPR019533">
    <property type="entry name" value="Peptidase_S26"/>
</dbReference>
<evidence type="ECO:0000256" key="7">
    <source>
        <dbReference type="PIRSR" id="PIRSR600223-1"/>
    </source>
</evidence>
<dbReference type="InterPro" id="IPR000223">
    <property type="entry name" value="Pept_S26A_signal_pept_1"/>
</dbReference>
<evidence type="ECO:0000256" key="1">
    <source>
        <dbReference type="ARBA" id="ARBA00000677"/>
    </source>
</evidence>
<evidence type="ECO:0000259" key="10">
    <source>
        <dbReference type="Pfam" id="PF10502"/>
    </source>
</evidence>
<dbReference type="GO" id="GO:0009003">
    <property type="term" value="F:signal peptidase activity"/>
    <property type="evidence" value="ECO:0007669"/>
    <property type="project" value="UniProtKB-EC"/>
</dbReference>
<dbReference type="PANTHER" id="PTHR43390">
    <property type="entry name" value="SIGNAL PEPTIDASE I"/>
    <property type="match status" value="1"/>
</dbReference>
<keyword evidence="6 8" id="KW-0378">Hydrolase</keyword>
<keyword evidence="8" id="KW-0812">Transmembrane</keyword>
<dbReference type="CDD" id="cd06530">
    <property type="entry name" value="S26_SPase_I"/>
    <property type="match status" value="1"/>
</dbReference>
<comment type="catalytic activity">
    <reaction evidence="1 8">
        <text>Cleavage of hydrophobic, N-terminal signal or leader sequences from secreted and periplasmic proteins.</text>
        <dbReference type="EC" id="3.4.21.89"/>
    </reaction>
</comment>
<feature type="transmembrane region" description="Helical" evidence="8">
    <location>
        <begin position="37"/>
        <end position="59"/>
    </location>
</feature>
<evidence type="ECO:0000256" key="3">
    <source>
        <dbReference type="ARBA" id="ARBA00009370"/>
    </source>
</evidence>
<dbReference type="AlphaFoldDB" id="A0A2A6ZDQ6"/>
<dbReference type="InterPro" id="IPR019757">
    <property type="entry name" value="Pept_S26A_signal_pept_1_Lys-AS"/>
</dbReference>
<sequence length="196" mass="22051">MKEQKIRFTPIPSTAEVEAERERLAYRSRYMRVLRSTVYTLLVVAAVAVLLATLFLPVLQVSGDSMNPTLQDRDIILLVKGSDMKTGDLCGFYWQNKLLLKRIIGLPGDVIELDEDGVVTVNGQTLDEPYVDELALGECDIKFPYQVPENRYFVLGDHRATSIDSRSSVIGCVEKSQIVGKVFLRVWPLSSFSLIH</sequence>
<comment type="subcellular location">
    <subcellularLocation>
        <location evidence="2">Cell membrane</location>
        <topology evidence="2">Single-pass type II membrane protein</topology>
    </subcellularLocation>
    <subcellularLocation>
        <location evidence="9">Membrane</location>
        <topology evidence="9">Single-pass type II membrane protein</topology>
    </subcellularLocation>
</comment>
<keyword evidence="8" id="KW-1133">Transmembrane helix</keyword>
<feature type="domain" description="Peptidase S26" evidence="10">
    <location>
        <begin position="35"/>
        <end position="187"/>
    </location>
</feature>
<dbReference type="PROSITE" id="PS00761">
    <property type="entry name" value="SPASE_I_3"/>
    <property type="match status" value="1"/>
</dbReference>
<protein>
    <recommendedName>
        <fullName evidence="4 8">Signal peptidase I</fullName>
        <ecNumber evidence="4 8">3.4.21.89</ecNumber>
    </recommendedName>
</protein>
<feature type="active site" evidence="7">
    <location>
        <position position="101"/>
    </location>
</feature>
<evidence type="ECO:0000256" key="9">
    <source>
        <dbReference type="RuleBase" id="RU362042"/>
    </source>
</evidence>
<dbReference type="PRINTS" id="PR00727">
    <property type="entry name" value="LEADERPTASE"/>
</dbReference>
<organism evidence="11 12">
    <name type="scientific">Faecalibacterium langellae</name>
    <dbReference type="NCBI Taxonomy" id="3435293"/>
    <lineage>
        <taxon>Bacteria</taxon>
        <taxon>Bacillati</taxon>
        <taxon>Bacillota</taxon>
        <taxon>Clostridia</taxon>
        <taxon>Eubacteriales</taxon>
        <taxon>Oscillospiraceae</taxon>
        <taxon>Faecalibacterium</taxon>
    </lineage>
</organism>
<comment type="caution">
    <text evidence="11">The sequence shown here is derived from an EMBL/GenBank/DDBJ whole genome shotgun (WGS) entry which is preliminary data.</text>
</comment>
<reference evidence="11 12" key="1">
    <citation type="journal article" date="2017" name="Front. Microbiol.">
        <title>New Insights into the Diversity of the Genus Faecalibacterium.</title>
        <authorList>
            <person name="Benevides L."/>
            <person name="Burman S."/>
            <person name="Martin R."/>
            <person name="Robert V."/>
            <person name="Thomas M."/>
            <person name="Miquel S."/>
            <person name="Chain F."/>
            <person name="Sokol H."/>
            <person name="Bermudez-Humaran L.G."/>
            <person name="Morrison M."/>
            <person name="Langella P."/>
            <person name="Azevedo V.A."/>
            <person name="Chatel J.M."/>
            <person name="Soares S."/>
        </authorList>
    </citation>
    <scope>NUCLEOTIDE SEQUENCE [LARGE SCALE GENOMIC DNA]</scope>
    <source>
        <strain evidence="12">CNCM I-4540</strain>
    </source>
</reference>
<dbReference type="EC" id="3.4.21.89" evidence="4 8"/>
<evidence type="ECO:0000256" key="8">
    <source>
        <dbReference type="RuleBase" id="RU003993"/>
    </source>
</evidence>
<dbReference type="PANTHER" id="PTHR43390:SF1">
    <property type="entry name" value="CHLOROPLAST PROCESSING PEPTIDASE"/>
    <property type="match status" value="1"/>
</dbReference>
<feature type="active site" evidence="7">
    <location>
        <position position="65"/>
    </location>
</feature>
<gene>
    <name evidence="11" type="primary">lepB</name>
    <name evidence="11" type="ORF">CGS46_02660</name>
</gene>
<accession>A0A2A6ZDQ6</accession>
<dbReference type="Proteomes" id="UP000220752">
    <property type="component" value="Unassembled WGS sequence"/>
</dbReference>
<evidence type="ECO:0000256" key="4">
    <source>
        <dbReference type="ARBA" id="ARBA00013208"/>
    </source>
</evidence>
<dbReference type="GO" id="GO:0006465">
    <property type="term" value="P:signal peptide processing"/>
    <property type="evidence" value="ECO:0007669"/>
    <property type="project" value="InterPro"/>
</dbReference>
<evidence type="ECO:0000256" key="2">
    <source>
        <dbReference type="ARBA" id="ARBA00004401"/>
    </source>
</evidence>
<dbReference type="InterPro" id="IPR036286">
    <property type="entry name" value="LexA/Signal_pep-like_sf"/>
</dbReference>
<name>A0A2A6ZDQ6_9FIRM</name>
<proteinExistence type="inferred from homology"/>
<evidence type="ECO:0000313" key="11">
    <source>
        <dbReference type="EMBL" id="PDX59512.1"/>
    </source>
</evidence>
<dbReference type="Gene3D" id="2.10.109.10">
    <property type="entry name" value="Umud Fragment, subunit A"/>
    <property type="match status" value="1"/>
</dbReference>
<dbReference type="InterPro" id="IPR019758">
    <property type="entry name" value="Pept_S26A_signal_pept_1_CS"/>
</dbReference>
<keyword evidence="5 8" id="KW-0645">Protease</keyword>
<dbReference type="SUPFAM" id="SSF51306">
    <property type="entry name" value="LexA/Signal peptidase"/>
    <property type="match status" value="1"/>
</dbReference>
<dbReference type="GO" id="GO:0004252">
    <property type="term" value="F:serine-type endopeptidase activity"/>
    <property type="evidence" value="ECO:0007669"/>
    <property type="project" value="InterPro"/>
</dbReference>
<dbReference type="GO" id="GO:0005886">
    <property type="term" value="C:plasma membrane"/>
    <property type="evidence" value="ECO:0007669"/>
    <property type="project" value="UniProtKB-SubCell"/>
</dbReference>
<dbReference type="PROSITE" id="PS00501">
    <property type="entry name" value="SPASE_I_1"/>
    <property type="match status" value="1"/>
</dbReference>
<evidence type="ECO:0000256" key="6">
    <source>
        <dbReference type="ARBA" id="ARBA00022801"/>
    </source>
</evidence>
<keyword evidence="12" id="KW-1185">Reference proteome</keyword>